<dbReference type="Proteomes" id="UP001473302">
    <property type="component" value="Unassembled WGS sequence"/>
</dbReference>
<proteinExistence type="predicted"/>
<feature type="chain" id="PRO_5047006063" evidence="1">
    <location>
        <begin position="17"/>
        <end position="358"/>
    </location>
</feature>
<evidence type="ECO:0000313" key="3">
    <source>
        <dbReference type="Proteomes" id="UP001473302"/>
    </source>
</evidence>
<protein>
    <submittedName>
        <fullName evidence="2">Uncharacterized protein</fullName>
    </submittedName>
</protein>
<reference evidence="2 3" key="1">
    <citation type="submission" date="2024-04" db="EMBL/GenBank/DDBJ databases">
        <title>genome sequences of Mucor flavus KT1a and Helicostylum pulchrum KT1b strains isolated from the surface of a dry-aged beef.</title>
        <authorList>
            <person name="Toyotome T."/>
            <person name="Hosono M."/>
            <person name="Torimaru M."/>
            <person name="Fukuda K."/>
            <person name="Mikami N."/>
        </authorList>
    </citation>
    <scope>NUCLEOTIDE SEQUENCE [LARGE SCALE GENOMIC DNA]</scope>
    <source>
        <strain evidence="2 3">KT1a</strain>
    </source>
</reference>
<gene>
    <name evidence="2" type="ORF">MFLAVUS_000630</name>
</gene>
<comment type="caution">
    <text evidence="2">The sequence shown here is derived from an EMBL/GenBank/DDBJ whole genome shotgun (WGS) entry which is preliminary data.</text>
</comment>
<accession>A0ABP9YK86</accession>
<evidence type="ECO:0000256" key="1">
    <source>
        <dbReference type="SAM" id="SignalP"/>
    </source>
</evidence>
<dbReference type="EMBL" id="BAABUK010000002">
    <property type="protein sequence ID" value="GAA5807273.1"/>
    <property type="molecule type" value="Genomic_DNA"/>
</dbReference>
<dbReference type="InterPro" id="IPR015915">
    <property type="entry name" value="Kelch-typ_b-propeller"/>
</dbReference>
<dbReference type="Gene3D" id="2.120.10.80">
    <property type="entry name" value="Kelch-type beta propeller"/>
    <property type="match status" value="1"/>
</dbReference>
<keyword evidence="3" id="KW-1185">Reference proteome</keyword>
<keyword evidence="1" id="KW-0732">Signal</keyword>
<dbReference type="InterPro" id="IPR011044">
    <property type="entry name" value="Quino_amine_DH_bsu"/>
</dbReference>
<dbReference type="SUPFAM" id="SSF50969">
    <property type="entry name" value="YVTN repeat-like/Quinoprotein amine dehydrogenase"/>
    <property type="match status" value="1"/>
</dbReference>
<feature type="signal peptide" evidence="1">
    <location>
        <begin position="1"/>
        <end position="16"/>
    </location>
</feature>
<organism evidence="2 3">
    <name type="scientific">Mucor flavus</name>
    <dbReference type="NCBI Taxonomy" id="439312"/>
    <lineage>
        <taxon>Eukaryota</taxon>
        <taxon>Fungi</taxon>
        <taxon>Fungi incertae sedis</taxon>
        <taxon>Mucoromycota</taxon>
        <taxon>Mucoromycotina</taxon>
        <taxon>Mucoromycetes</taxon>
        <taxon>Mucorales</taxon>
        <taxon>Mucorineae</taxon>
        <taxon>Mucoraceae</taxon>
        <taxon>Mucor</taxon>
    </lineage>
</organism>
<sequence length="358" mass="41363">MIRLLTLSFFASLCLGELIPVSNYIGQHKQKCEPRLAITGELVQDKIYTFGGCYPIPYIVDPSVENMYFMNAKHNNVSETIQIYDIKKDEWTHETEVKLPFPWRSASTQVYQQDIYFYSVRSAERYQDSGKMWKYDTVLKEFSALEDLPFNWHGNLKTCANNGRMYFVGDSDGMQRNAIQVYNIENGVWEKPLFPNLRFTIKQMLCGKDAIQFLGNVLTDEDDSMLVYFRLENSELIRTDYITGNTILSGLSVKASSTYDLIVKANNDKFYYFDVKDEETVIVVVDTVALENRTLEALPHTLEAPLFIPYQDDLLFLFGGGRSRNSWNRPKKSTGTLKTYSHKLVPESIVEIKHQKNE</sequence>
<evidence type="ECO:0000313" key="2">
    <source>
        <dbReference type="EMBL" id="GAA5807273.1"/>
    </source>
</evidence>
<name>A0ABP9YK86_9FUNG</name>
<dbReference type="SUPFAM" id="SSF117281">
    <property type="entry name" value="Kelch motif"/>
    <property type="match status" value="1"/>
</dbReference>